<accession>A0A812P2B0</accession>
<protein>
    <submittedName>
        <fullName evidence="1">Uncharacterized protein</fullName>
    </submittedName>
</protein>
<feature type="non-terminal residue" evidence="1">
    <location>
        <position position="170"/>
    </location>
</feature>
<keyword evidence="2" id="KW-1185">Reference proteome</keyword>
<evidence type="ECO:0000313" key="2">
    <source>
        <dbReference type="Proteomes" id="UP000601435"/>
    </source>
</evidence>
<feature type="non-terminal residue" evidence="1">
    <location>
        <position position="1"/>
    </location>
</feature>
<dbReference type="Proteomes" id="UP000601435">
    <property type="component" value="Unassembled WGS sequence"/>
</dbReference>
<organism evidence="1 2">
    <name type="scientific">Symbiodinium necroappetens</name>
    <dbReference type="NCBI Taxonomy" id="1628268"/>
    <lineage>
        <taxon>Eukaryota</taxon>
        <taxon>Sar</taxon>
        <taxon>Alveolata</taxon>
        <taxon>Dinophyceae</taxon>
        <taxon>Suessiales</taxon>
        <taxon>Symbiodiniaceae</taxon>
        <taxon>Symbiodinium</taxon>
    </lineage>
</organism>
<gene>
    <name evidence="1" type="ORF">SNEC2469_LOCUS8627</name>
</gene>
<dbReference type="AlphaFoldDB" id="A0A812P2B0"/>
<comment type="caution">
    <text evidence="1">The sequence shown here is derived from an EMBL/GenBank/DDBJ whole genome shotgun (WGS) entry which is preliminary data.</text>
</comment>
<dbReference type="OrthoDB" id="427706at2759"/>
<sequence>VGWDSMSEWLATEISMSRYGRWQEKEDAVVCYCVWRRKEVFMEPGRAFAPTPRLIGARLPSTLIGIFWFRRRAADSGRGAESPEVAEDRLVWEPSDFYRHVGRLLLTRCPATRSARSECEGWIRLQVHYSTHIALLATLVTLASLFPRVRLEVEFEEEAPQRQQELLAGS</sequence>
<name>A0A812P2B0_9DINO</name>
<evidence type="ECO:0000313" key="1">
    <source>
        <dbReference type="EMBL" id="CAE7337038.1"/>
    </source>
</evidence>
<reference evidence="1" key="1">
    <citation type="submission" date="2021-02" db="EMBL/GenBank/DDBJ databases">
        <authorList>
            <person name="Dougan E. K."/>
            <person name="Rhodes N."/>
            <person name="Thang M."/>
            <person name="Chan C."/>
        </authorList>
    </citation>
    <scope>NUCLEOTIDE SEQUENCE</scope>
</reference>
<proteinExistence type="predicted"/>
<dbReference type="EMBL" id="CAJNJA010014161">
    <property type="protein sequence ID" value="CAE7337038.1"/>
    <property type="molecule type" value="Genomic_DNA"/>
</dbReference>